<evidence type="ECO:0000313" key="4">
    <source>
        <dbReference type="Proteomes" id="UP001172101"/>
    </source>
</evidence>
<dbReference type="GO" id="GO:0008270">
    <property type="term" value="F:zinc ion binding"/>
    <property type="evidence" value="ECO:0007669"/>
    <property type="project" value="InterPro"/>
</dbReference>
<protein>
    <submittedName>
        <fullName evidence="3">Fungal-specific transcription factor domain-containing protein</fullName>
    </submittedName>
</protein>
<dbReference type="RefSeq" id="XP_060300987.1">
    <property type="nucleotide sequence ID" value="XM_060433498.1"/>
</dbReference>
<dbReference type="Proteomes" id="UP001172101">
    <property type="component" value="Unassembled WGS sequence"/>
</dbReference>
<reference evidence="3" key="1">
    <citation type="submission" date="2023-06" db="EMBL/GenBank/DDBJ databases">
        <title>Genome-scale phylogeny and comparative genomics of the fungal order Sordariales.</title>
        <authorList>
            <consortium name="Lawrence Berkeley National Laboratory"/>
            <person name="Hensen N."/>
            <person name="Bonometti L."/>
            <person name="Westerberg I."/>
            <person name="Brannstrom I.O."/>
            <person name="Guillou S."/>
            <person name="Cros-Aarteil S."/>
            <person name="Calhoun S."/>
            <person name="Haridas S."/>
            <person name="Kuo A."/>
            <person name="Mondo S."/>
            <person name="Pangilinan J."/>
            <person name="Riley R."/>
            <person name="LaButti K."/>
            <person name="Andreopoulos B."/>
            <person name="Lipzen A."/>
            <person name="Chen C."/>
            <person name="Yanf M."/>
            <person name="Daum C."/>
            <person name="Ng V."/>
            <person name="Clum A."/>
            <person name="Steindorff A."/>
            <person name="Ohm R."/>
            <person name="Martin F."/>
            <person name="Silar P."/>
            <person name="Natvig D."/>
            <person name="Lalanne C."/>
            <person name="Gautier V."/>
            <person name="Ament-velasquez S.L."/>
            <person name="Kruys A."/>
            <person name="Hutchinson M.I."/>
            <person name="Powell A.J."/>
            <person name="Barry K."/>
            <person name="Miller A.N."/>
            <person name="Grigoriev I.V."/>
            <person name="Debuchy R."/>
            <person name="Gladieux P."/>
            <person name="Thoren M.H."/>
            <person name="Johannesson H."/>
        </authorList>
    </citation>
    <scope>NUCLEOTIDE SEQUENCE</scope>
    <source>
        <strain evidence="3">SMH2392-1A</strain>
    </source>
</reference>
<dbReference type="GO" id="GO:0003677">
    <property type="term" value="F:DNA binding"/>
    <property type="evidence" value="ECO:0007669"/>
    <property type="project" value="InterPro"/>
</dbReference>
<gene>
    <name evidence="3" type="ORF">B0T26DRAFT_159722</name>
</gene>
<feature type="domain" description="Xylanolytic transcriptional activator regulatory" evidence="2">
    <location>
        <begin position="159"/>
        <end position="232"/>
    </location>
</feature>
<dbReference type="AlphaFoldDB" id="A0AA40B5Y4"/>
<dbReference type="GeneID" id="85316769"/>
<sequence length="648" mass="72536">MPDLLDLPDVGNELLPFMKPFPAKIDEADLQYLRRKDALALPVPKLENALISAFVEFVHPFMPVLDLEKFLGVVNQRDGQNGKVSLLLYQAVLFAGAAFVDAGILRESGYTNRKEARKYFFSRVKIIYDMDYETDNMVLVQSLLMMTYWYETPNESKDTWHWLGIAVSLALMSGLHRDPKTLPVPPKDHGLRKRIWWSLFMRDRLVALGMRRPTRIKKEDCSVPMLQESDFDIRVIAVDTEPQCVLLRDTTMQHQLVTMCVEKAKLCVCISHMLDAQYTVLTSEVVQPNNDLSMLLYPKKSLSNREVVEKVHGELEGWLNNLPDCCVRRPLTLADIEEGSKAIAVHRSLLHLICHTTFSALHRPQFLPTPQFPIPPELVEVRELAKKRVRHAADQSITLGRELHRLGLDRYIPTTGVTVFLPALLIQLYYIQDGDPAVVHRAKDNFRDGAEVMKVLSESYPAASFGLEFLAAALARYRLDGSWLWNGAASSRPWERPVQMADSVTPPAENARYLGDAKFQLPLDPSMVYNSSSAEANPTQLEPTRGMPMAMTPPAMNDPIFSNVTGLPMGGDNGQEGVGGSSHPETNAEFNFDSWLQYPAEGVSNNDEQFMNVFNGAEQTPAQGSTSYPNTTVEFPGVGVFGGPLMGA</sequence>
<name>A0AA40B5Y4_9PEZI</name>
<evidence type="ECO:0000259" key="2">
    <source>
        <dbReference type="SMART" id="SM00906"/>
    </source>
</evidence>
<organism evidence="3 4">
    <name type="scientific">Lasiosphaeria miniovina</name>
    <dbReference type="NCBI Taxonomy" id="1954250"/>
    <lineage>
        <taxon>Eukaryota</taxon>
        <taxon>Fungi</taxon>
        <taxon>Dikarya</taxon>
        <taxon>Ascomycota</taxon>
        <taxon>Pezizomycotina</taxon>
        <taxon>Sordariomycetes</taxon>
        <taxon>Sordariomycetidae</taxon>
        <taxon>Sordariales</taxon>
        <taxon>Lasiosphaeriaceae</taxon>
        <taxon>Lasiosphaeria</taxon>
    </lineage>
</organism>
<dbReference type="CDD" id="cd12148">
    <property type="entry name" value="fungal_TF_MHR"/>
    <property type="match status" value="1"/>
</dbReference>
<evidence type="ECO:0000313" key="3">
    <source>
        <dbReference type="EMBL" id="KAK0728132.1"/>
    </source>
</evidence>
<accession>A0AA40B5Y4</accession>
<dbReference type="InterPro" id="IPR052761">
    <property type="entry name" value="Fungal_Detox/Toxin_TFs"/>
</dbReference>
<dbReference type="PANTHER" id="PTHR47425:SF2">
    <property type="entry name" value="FARB-RELATED"/>
    <property type="match status" value="1"/>
</dbReference>
<dbReference type="Pfam" id="PF04082">
    <property type="entry name" value="Fungal_trans"/>
    <property type="match status" value="1"/>
</dbReference>
<evidence type="ECO:0000256" key="1">
    <source>
        <dbReference type="ARBA" id="ARBA00023242"/>
    </source>
</evidence>
<dbReference type="InterPro" id="IPR007219">
    <property type="entry name" value="XnlR_reg_dom"/>
</dbReference>
<dbReference type="GO" id="GO:0006351">
    <property type="term" value="P:DNA-templated transcription"/>
    <property type="evidence" value="ECO:0007669"/>
    <property type="project" value="InterPro"/>
</dbReference>
<comment type="caution">
    <text evidence="3">The sequence shown here is derived from an EMBL/GenBank/DDBJ whole genome shotgun (WGS) entry which is preliminary data.</text>
</comment>
<keyword evidence="4" id="KW-1185">Reference proteome</keyword>
<dbReference type="SMART" id="SM00906">
    <property type="entry name" value="Fungal_trans"/>
    <property type="match status" value="1"/>
</dbReference>
<proteinExistence type="predicted"/>
<dbReference type="EMBL" id="JAUIRO010000002">
    <property type="protein sequence ID" value="KAK0728132.1"/>
    <property type="molecule type" value="Genomic_DNA"/>
</dbReference>
<keyword evidence="1" id="KW-0539">Nucleus</keyword>
<dbReference type="PANTHER" id="PTHR47425">
    <property type="entry name" value="FARB-RELATED"/>
    <property type="match status" value="1"/>
</dbReference>